<dbReference type="AlphaFoldDB" id="A0A9W8L8N2"/>
<protein>
    <submittedName>
        <fullName evidence="1">Uncharacterized protein</fullName>
    </submittedName>
</protein>
<reference evidence="1" key="1">
    <citation type="submission" date="2022-07" db="EMBL/GenBank/DDBJ databases">
        <title>Phylogenomic reconstructions and comparative analyses of Kickxellomycotina fungi.</title>
        <authorList>
            <person name="Reynolds N.K."/>
            <person name="Stajich J.E."/>
            <person name="Barry K."/>
            <person name="Grigoriev I.V."/>
            <person name="Crous P."/>
            <person name="Smith M.E."/>
        </authorList>
    </citation>
    <scope>NUCLEOTIDE SEQUENCE</scope>
    <source>
        <strain evidence="1">BCRC 34297</strain>
    </source>
</reference>
<sequence>PLLWLCHNFRAVAYSLYCNNFDLNLSSLSFDYGGLHLLRGRRSAANYRKLNYLGYSTHHLAKDITVFLDERSVYSGEALEVISRAPYDGCPFPLTRKIAFIFVKDTTGRMYEDVWNDPSKAEANIDAFVNRIKQMAPLVGEITVQPAEHVDMPSIARQYFGNLTSRLYQLAYRVVYRRVMHTTGPVWLQLDIICNLIHVSYASDSSINSTYQFIQLARENASTLQSLEFKCEHYLDVLSLVQDAAGNHVAYPCLLTLTLWTEFLSEEPRPLAFHEGVPFPILQRLRINLGCQFDDDTFFRGNAATLEHLSMRLDSVSASMLREYQVFVLGSHPKLQVVRFSYTDDFGSELFASSAEALQFMYNIGPYAAVREYSQAYTPANLEFDFTPLGSHACIQVLSLPNLCPDIWQVIALIKSLPLLSDLHTSIPSLGPMPDDVTLDSLPGHIVSNYAPIGRRFRCWHLKSGYVTNFTELTTCMLLLALVCPNFDYVVPPSFQRRLFMEILEKDINSDRFMPYAPRLRRLLFNGWDGKQG</sequence>
<comment type="caution">
    <text evidence="1">The sequence shown here is derived from an EMBL/GenBank/DDBJ whole genome shotgun (WGS) entry which is preliminary data.</text>
</comment>
<organism evidence="1 2">
    <name type="scientific">Coemansia pectinata</name>
    <dbReference type="NCBI Taxonomy" id="1052879"/>
    <lineage>
        <taxon>Eukaryota</taxon>
        <taxon>Fungi</taxon>
        <taxon>Fungi incertae sedis</taxon>
        <taxon>Zoopagomycota</taxon>
        <taxon>Kickxellomycotina</taxon>
        <taxon>Kickxellomycetes</taxon>
        <taxon>Kickxellales</taxon>
        <taxon>Kickxellaceae</taxon>
        <taxon>Coemansia</taxon>
    </lineage>
</organism>
<proteinExistence type="predicted"/>
<evidence type="ECO:0000313" key="2">
    <source>
        <dbReference type="Proteomes" id="UP001140011"/>
    </source>
</evidence>
<gene>
    <name evidence="1" type="ORF">GGI19_004172</name>
</gene>
<accession>A0A9W8L8N2</accession>
<dbReference type="EMBL" id="JANBUH010000341">
    <property type="protein sequence ID" value="KAJ2751924.1"/>
    <property type="molecule type" value="Genomic_DNA"/>
</dbReference>
<dbReference type="OrthoDB" id="5560891at2759"/>
<feature type="non-terminal residue" evidence="1">
    <location>
        <position position="1"/>
    </location>
</feature>
<dbReference type="Proteomes" id="UP001140011">
    <property type="component" value="Unassembled WGS sequence"/>
</dbReference>
<name>A0A9W8L8N2_9FUNG</name>
<evidence type="ECO:0000313" key="1">
    <source>
        <dbReference type="EMBL" id="KAJ2751924.1"/>
    </source>
</evidence>
<keyword evidence="2" id="KW-1185">Reference proteome</keyword>